<feature type="non-terminal residue" evidence="1">
    <location>
        <position position="1"/>
    </location>
</feature>
<keyword evidence="2" id="KW-1185">Reference proteome</keyword>
<reference evidence="1" key="1">
    <citation type="submission" date="2023-10" db="EMBL/GenBank/DDBJ databases">
        <title>Genome assembly of Pristionchus species.</title>
        <authorList>
            <person name="Yoshida K."/>
            <person name="Sommer R.J."/>
        </authorList>
    </citation>
    <scope>NUCLEOTIDE SEQUENCE</scope>
    <source>
        <strain evidence="1">RS0144</strain>
    </source>
</reference>
<dbReference type="AlphaFoldDB" id="A0AAV5SQN1"/>
<name>A0AAV5SQN1_9BILA</name>
<comment type="caution">
    <text evidence="1">The sequence shown here is derived from an EMBL/GenBank/DDBJ whole genome shotgun (WGS) entry which is preliminary data.</text>
</comment>
<feature type="non-terminal residue" evidence="1">
    <location>
        <position position="199"/>
    </location>
</feature>
<evidence type="ECO:0000313" key="2">
    <source>
        <dbReference type="Proteomes" id="UP001432027"/>
    </source>
</evidence>
<dbReference type="EMBL" id="BTSX01000002">
    <property type="protein sequence ID" value="GMS85676.1"/>
    <property type="molecule type" value="Genomic_DNA"/>
</dbReference>
<accession>A0AAV5SQN1</accession>
<protein>
    <submittedName>
        <fullName evidence="1">Uncharacterized protein</fullName>
    </submittedName>
</protein>
<sequence length="199" mass="22916">YQLQALHWIAEELFWLIRVERDPGVLIWLLRLVAEMSGPLTWNFEIYRDSTSYEVAWDVLTQKPCIRVRCQILKMVWNQLNHARVGQASNRLARVCCALIADFRARNCRLAAEPLEGGYSYCDAGLWDEGEVHLALTVLHHFLDEVQADVISEMCRNEAVMGVVFEAIRCEALAGKKDDGREESEPTNFLACLLRYTRK</sequence>
<proteinExistence type="predicted"/>
<dbReference type="Proteomes" id="UP001432027">
    <property type="component" value="Unassembled WGS sequence"/>
</dbReference>
<evidence type="ECO:0000313" key="1">
    <source>
        <dbReference type="EMBL" id="GMS85676.1"/>
    </source>
</evidence>
<gene>
    <name evidence="1" type="ORF">PENTCL1PPCAC_7851</name>
</gene>
<organism evidence="1 2">
    <name type="scientific">Pristionchus entomophagus</name>
    <dbReference type="NCBI Taxonomy" id="358040"/>
    <lineage>
        <taxon>Eukaryota</taxon>
        <taxon>Metazoa</taxon>
        <taxon>Ecdysozoa</taxon>
        <taxon>Nematoda</taxon>
        <taxon>Chromadorea</taxon>
        <taxon>Rhabditida</taxon>
        <taxon>Rhabditina</taxon>
        <taxon>Diplogasteromorpha</taxon>
        <taxon>Diplogasteroidea</taxon>
        <taxon>Neodiplogasteridae</taxon>
        <taxon>Pristionchus</taxon>
    </lineage>
</organism>